<dbReference type="InterPro" id="IPR036179">
    <property type="entry name" value="Ig-like_dom_sf"/>
</dbReference>
<dbReference type="SUPFAM" id="SSF48726">
    <property type="entry name" value="Immunoglobulin"/>
    <property type="match status" value="1"/>
</dbReference>
<dbReference type="Gene3D" id="2.60.40.10">
    <property type="entry name" value="Immunoglobulins"/>
    <property type="match status" value="1"/>
</dbReference>
<proteinExistence type="predicted"/>
<dbReference type="SMART" id="SM00409">
    <property type="entry name" value="IG"/>
    <property type="match status" value="1"/>
</dbReference>
<reference evidence="2 3" key="1">
    <citation type="submission" date="2018-12" db="EMBL/GenBank/DDBJ databases">
        <authorList>
            <person name="Shneider M.M."/>
            <person name="Kabilov M.R."/>
            <person name="Miroshnikov K.A."/>
        </authorList>
    </citation>
    <scope>NUCLEOTIDE SEQUENCE [LARGE SCALE GENOMIC DNA]</scope>
</reference>
<evidence type="ECO:0000313" key="2">
    <source>
        <dbReference type="EMBL" id="AZV02250.1"/>
    </source>
</evidence>
<dbReference type="InterPro" id="IPR013783">
    <property type="entry name" value="Ig-like_fold"/>
</dbReference>
<keyword evidence="3" id="KW-1185">Reference proteome</keyword>
<name>A0A678ZSN5_9CAUD</name>
<evidence type="ECO:0000313" key="3">
    <source>
        <dbReference type="Proteomes" id="UP000434907"/>
    </source>
</evidence>
<feature type="domain" description="Immunoglobulin" evidence="1">
    <location>
        <begin position="129"/>
        <end position="217"/>
    </location>
</feature>
<dbReference type="EMBL" id="MK290738">
    <property type="protein sequence ID" value="AZV02250.1"/>
    <property type="molecule type" value="Genomic_DNA"/>
</dbReference>
<gene>
    <name evidence="2" type="ORF">Arno18_64</name>
</gene>
<organism evidence="2 3">
    <name type="scientific">Pectobacterium phage Arno18</name>
    <dbReference type="NCBI Taxonomy" id="2500578"/>
    <lineage>
        <taxon>Viruses</taxon>
        <taxon>Duplodnaviria</taxon>
        <taxon>Heunggongvirae</taxon>
        <taxon>Uroviricota</taxon>
        <taxon>Caudoviricetes</taxon>
        <taxon>Andersonviridae</taxon>
        <taxon>Andersonviridae incertae sedis</taxon>
        <taxon>Arnovirus</taxon>
        <taxon>Arnovirus arno18</taxon>
    </lineage>
</organism>
<protein>
    <recommendedName>
        <fullName evidence="1">Immunoglobulin domain-containing protein</fullName>
    </recommendedName>
</protein>
<evidence type="ECO:0000259" key="1">
    <source>
        <dbReference type="SMART" id="SM00409"/>
    </source>
</evidence>
<dbReference type="InterPro" id="IPR003599">
    <property type="entry name" value="Ig_sub"/>
</dbReference>
<accession>A0A678ZSN5</accession>
<dbReference type="Proteomes" id="UP000434907">
    <property type="component" value="Segment"/>
</dbReference>
<sequence length="220" mass="23519">MATTIKAFSHKSLDSLLEAIRTANQNGDFFDIRDWPRSLIPRRIFSAMPLADMVSTTTAPTGYTSPADMLYATPMPRRFGDFIHDYQEAINDSRVHGQLIATRTALKSWCHLNVVFEAQALVLSISSQSNSRTVTEGANVTLNVTAVNAASYQWQARASGGTTWSDVTFGTGATTSSFTMSNVTTGMSGSAYRCVVTGVTGSTPAAVTSNAMTLTVNAAP</sequence>